<accession>A0ABP0FBC5</accession>
<feature type="region of interest" description="Disordered" evidence="1">
    <location>
        <begin position="76"/>
        <end position="96"/>
    </location>
</feature>
<dbReference type="Proteomes" id="UP001642483">
    <property type="component" value="Unassembled WGS sequence"/>
</dbReference>
<reference evidence="2 3" key="1">
    <citation type="submission" date="2024-02" db="EMBL/GenBank/DDBJ databases">
        <authorList>
            <person name="Daric V."/>
            <person name="Darras S."/>
        </authorList>
    </citation>
    <scope>NUCLEOTIDE SEQUENCE [LARGE SCALE GENOMIC DNA]</scope>
</reference>
<name>A0ABP0FBC5_CLALP</name>
<organism evidence="2 3">
    <name type="scientific">Clavelina lepadiformis</name>
    <name type="common">Light-bulb sea squirt</name>
    <name type="synonym">Ascidia lepadiformis</name>
    <dbReference type="NCBI Taxonomy" id="159417"/>
    <lineage>
        <taxon>Eukaryota</taxon>
        <taxon>Metazoa</taxon>
        <taxon>Chordata</taxon>
        <taxon>Tunicata</taxon>
        <taxon>Ascidiacea</taxon>
        <taxon>Aplousobranchia</taxon>
        <taxon>Clavelinidae</taxon>
        <taxon>Clavelina</taxon>
    </lineage>
</organism>
<protein>
    <submittedName>
        <fullName evidence="2">Uncharacterized protein</fullName>
    </submittedName>
</protein>
<evidence type="ECO:0000313" key="2">
    <source>
        <dbReference type="EMBL" id="CAK8676991.1"/>
    </source>
</evidence>
<sequence>MAVFLAIRNQSRTKRLRGNRQDILQKSDFELIYEYRMMRHQYNLRDDLKITLTTPNTFVEQQVLLSLKLLASGSFQSSAKDNAKVARPTSTATEDE</sequence>
<dbReference type="EMBL" id="CAWYQH010000035">
    <property type="protein sequence ID" value="CAK8676991.1"/>
    <property type="molecule type" value="Genomic_DNA"/>
</dbReference>
<keyword evidence="3" id="KW-1185">Reference proteome</keyword>
<proteinExistence type="predicted"/>
<gene>
    <name evidence="2" type="ORF">CVLEPA_LOCUS6397</name>
</gene>
<evidence type="ECO:0000256" key="1">
    <source>
        <dbReference type="SAM" id="MobiDB-lite"/>
    </source>
</evidence>
<comment type="caution">
    <text evidence="2">The sequence shown here is derived from an EMBL/GenBank/DDBJ whole genome shotgun (WGS) entry which is preliminary data.</text>
</comment>
<evidence type="ECO:0000313" key="3">
    <source>
        <dbReference type="Proteomes" id="UP001642483"/>
    </source>
</evidence>